<accession>A0A1H2FIR0</accession>
<proteinExistence type="predicted"/>
<feature type="signal peptide" evidence="1">
    <location>
        <begin position="1"/>
        <end position="22"/>
    </location>
</feature>
<evidence type="ECO:0000313" key="2">
    <source>
        <dbReference type="EMBL" id="SDU07169.1"/>
    </source>
</evidence>
<name>A0A1H2FIR0_9GAMM</name>
<dbReference type="EMBL" id="LT629787">
    <property type="protein sequence ID" value="SDU07169.1"/>
    <property type="molecule type" value="Genomic_DNA"/>
</dbReference>
<keyword evidence="1" id="KW-0732">Signal</keyword>
<organism evidence="2 3">
    <name type="scientific">Halopseudomonas salegens</name>
    <dbReference type="NCBI Taxonomy" id="1434072"/>
    <lineage>
        <taxon>Bacteria</taxon>
        <taxon>Pseudomonadati</taxon>
        <taxon>Pseudomonadota</taxon>
        <taxon>Gammaproteobacteria</taxon>
        <taxon>Pseudomonadales</taxon>
        <taxon>Pseudomonadaceae</taxon>
        <taxon>Halopseudomonas</taxon>
    </lineage>
</organism>
<dbReference type="OrthoDB" id="6965567at2"/>
<dbReference type="Pfam" id="PF16105">
    <property type="entry name" value="DUF4823"/>
    <property type="match status" value="1"/>
</dbReference>
<protein>
    <recommendedName>
        <fullName evidence="4">DUF4823 domain-containing protein</fullName>
    </recommendedName>
</protein>
<reference evidence="3" key="1">
    <citation type="submission" date="2016-10" db="EMBL/GenBank/DDBJ databases">
        <authorList>
            <person name="Varghese N."/>
            <person name="Submissions S."/>
        </authorList>
    </citation>
    <scope>NUCLEOTIDE SEQUENCE [LARGE SCALE GENOMIC DNA]</scope>
    <source>
        <strain evidence="3">CECT 8338</strain>
    </source>
</reference>
<dbReference type="AlphaFoldDB" id="A0A1H2FIR0"/>
<sequence>MRWIWRCLVVLGAVMLAGCVSPSDMQKTSRHYLGDMGAMNHYRLERPANWTLQPDSRLYIAQGHFLPVDNPYARPNVVAEEAFYAAVNVFPRVRRAENPLGLEQALAEAQSHYADYLLYTRFARAKDAVGSSEHWSVSRQFRDLGTDRAILQMTLFEVNSGRQVDYAVIHTRGGFLQFYQQKPEDLLRRPLDDYMNRLIAR</sequence>
<evidence type="ECO:0000313" key="3">
    <source>
        <dbReference type="Proteomes" id="UP000243924"/>
    </source>
</evidence>
<keyword evidence="3" id="KW-1185">Reference proteome</keyword>
<dbReference type="RefSeq" id="WP_092385779.1">
    <property type="nucleotide sequence ID" value="NZ_LT629787.1"/>
</dbReference>
<gene>
    <name evidence="2" type="ORF">SAMN05216210_1587</name>
</gene>
<dbReference type="InterPro" id="IPR032248">
    <property type="entry name" value="DUF4823"/>
</dbReference>
<dbReference type="STRING" id="1434072.SAMN05216210_1587"/>
<evidence type="ECO:0008006" key="4">
    <source>
        <dbReference type="Google" id="ProtNLM"/>
    </source>
</evidence>
<dbReference type="Proteomes" id="UP000243924">
    <property type="component" value="Chromosome I"/>
</dbReference>
<evidence type="ECO:0000256" key="1">
    <source>
        <dbReference type="SAM" id="SignalP"/>
    </source>
</evidence>
<feature type="chain" id="PRO_5009273963" description="DUF4823 domain-containing protein" evidence="1">
    <location>
        <begin position="23"/>
        <end position="201"/>
    </location>
</feature>
<dbReference type="PROSITE" id="PS51257">
    <property type="entry name" value="PROKAR_LIPOPROTEIN"/>
    <property type="match status" value="1"/>
</dbReference>